<evidence type="ECO:0000313" key="9">
    <source>
        <dbReference type="Proteomes" id="UP000195667"/>
    </source>
</evidence>
<dbReference type="InterPro" id="IPR011701">
    <property type="entry name" value="MFS"/>
</dbReference>
<dbReference type="Gene3D" id="1.20.1250.20">
    <property type="entry name" value="MFS general substrate transporter like domains"/>
    <property type="match status" value="2"/>
</dbReference>
<evidence type="ECO:0000259" key="7">
    <source>
        <dbReference type="PROSITE" id="PS50850"/>
    </source>
</evidence>
<name>A0A1R4H754_9GAMM</name>
<feature type="transmembrane region" description="Helical" evidence="6">
    <location>
        <begin position="247"/>
        <end position="268"/>
    </location>
</feature>
<dbReference type="Pfam" id="PF07690">
    <property type="entry name" value="MFS_1"/>
    <property type="match status" value="1"/>
</dbReference>
<feature type="domain" description="Major facilitator superfamily (MFS) profile" evidence="7">
    <location>
        <begin position="21"/>
        <end position="430"/>
    </location>
</feature>
<keyword evidence="5 6" id="KW-0472">Membrane</keyword>
<evidence type="ECO:0000256" key="3">
    <source>
        <dbReference type="ARBA" id="ARBA00022692"/>
    </source>
</evidence>
<feature type="transmembrane region" description="Helical" evidence="6">
    <location>
        <begin position="17"/>
        <end position="35"/>
    </location>
</feature>
<evidence type="ECO:0000256" key="2">
    <source>
        <dbReference type="ARBA" id="ARBA00022448"/>
    </source>
</evidence>
<dbReference type="SUPFAM" id="SSF103473">
    <property type="entry name" value="MFS general substrate transporter"/>
    <property type="match status" value="1"/>
</dbReference>
<dbReference type="OrthoDB" id="9773957at2"/>
<comment type="subcellular location">
    <subcellularLocation>
        <location evidence="1">Membrane</location>
        <topology evidence="1">Multi-pass membrane protein</topology>
    </subcellularLocation>
</comment>
<keyword evidence="3 6" id="KW-0812">Transmembrane</keyword>
<feature type="transmembrane region" description="Helical" evidence="6">
    <location>
        <begin position="280"/>
        <end position="302"/>
    </location>
</feature>
<feature type="transmembrane region" description="Helical" evidence="6">
    <location>
        <begin position="147"/>
        <end position="168"/>
    </location>
</feature>
<evidence type="ECO:0000256" key="6">
    <source>
        <dbReference type="SAM" id="Phobius"/>
    </source>
</evidence>
<dbReference type="PANTHER" id="PTHR43791:SF36">
    <property type="entry name" value="TRANSPORTER, PUTATIVE (AFU_ORTHOLOGUE AFUA_6G08340)-RELATED"/>
    <property type="match status" value="1"/>
</dbReference>
<evidence type="ECO:0000256" key="1">
    <source>
        <dbReference type="ARBA" id="ARBA00004141"/>
    </source>
</evidence>
<dbReference type="GO" id="GO:0016020">
    <property type="term" value="C:membrane"/>
    <property type="evidence" value="ECO:0007669"/>
    <property type="project" value="UniProtKB-SubCell"/>
</dbReference>
<dbReference type="PANTHER" id="PTHR43791">
    <property type="entry name" value="PERMEASE-RELATED"/>
    <property type="match status" value="1"/>
</dbReference>
<dbReference type="FunFam" id="1.20.1250.20:FF:000018">
    <property type="entry name" value="MFS transporter permease"/>
    <property type="match status" value="1"/>
</dbReference>
<feature type="transmembrane region" description="Helical" evidence="6">
    <location>
        <begin position="338"/>
        <end position="360"/>
    </location>
</feature>
<feature type="transmembrane region" description="Helical" evidence="6">
    <location>
        <begin position="55"/>
        <end position="74"/>
    </location>
</feature>
<evidence type="ECO:0000256" key="5">
    <source>
        <dbReference type="ARBA" id="ARBA00023136"/>
    </source>
</evidence>
<gene>
    <name evidence="8" type="primary">ttuB</name>
    <name evidence="8" type="ORF">CRENPOLYSF1_240041</name>
</gene>
<organism evidence="8 9">
    <name type="scientific">Crenothrix polyspora</name>
    <dbReference type="NCBI Taxonomy" id="360316"/>
    <lineage>
        <taxon>Bacteria</taxon>
        <taxon>Pseudomonadati</taxon>
        <taxon>Pseudomonadota</taxon>
        <taxon>Gammaproteobacteria</taxon>
        <taxon>Methylococcales</taxon>
        <taxon>Crenotrichaceae</taxon>
        <taxon>Crenothrix</taxon>
    </lineage>
</organism>
<dbReference type="Proteomes" id="UP000195667">
    <property type="component" value="Unassembled WGS sequence"/>
</dbReference>
<feature type="transmembrane region" description="Helical" evidence="6">
    <location>
        <begin position="372"/>
        <end position="394"/>
    </location>
</feature>
<evidence type="ECO:0000313" key="8">
    <source>
        <dbReference type="EMBL" id="SJM92108.1"/>
    </source>
</evidence>
<sequence length="431" mass="47757">MPIATDTTNTNTLYKKIAWRLMPFLFFGYVAAYIDRMNVSFAKLQMAGDLGFSDTVYGMGAGIFFVGYFFFEVPSNIMLHKIGARIWLTRIMLMWGVISSAMMFADSPLSFYGLRLLLGMGEAGFFPGIILYLTYWFPNRYRAKCTAVFIFGIAFSGIISGPISGWIMENLQNVHNLRGWQWLFLLEGLLAVLLGCIAPFILQDKPENAPWLTADEKRLVREHLTAEQQLAVTQHAAFKEILANANIWLLSGIYFLLVAGLYSISFWLPQIIHDFGQTSLVTTGLLSSIPYLCASIGMGLIAYYSDKHNERYRIMLACMLVGALGLFASAWFQSPISLSLLSLSIACTGIMACFTLFWTIPTKILSNTNMTAAAGIAMINSLGGLGGYIGPFLLGWIKDTTHNLSAGLYVLSIGLLMAMGLLILVQRRVAI</sequence>
<dbReference type="EMBL" id="FUKI01000098">
    <property type="protein sequence ID" value="SJM92108.1"/>
    <property type="molecule type" value="Genomic_DNA"/>
</dbReference>
<dbReference type="GO" id="GO:0022857">
    <property type="term" value="F:transmembrane transporter activity"/>
    <property type="evidence" value="ECO:0007669"/>
    <property type="project" value="InterPro"/>
</dbReference>
<dbReference type="PROSITE" id="PS50850">
    <property type="entry name" value="MFS"/>
    <property type="match status" value="1"/>
</dbReference>
<dbReference type="InterPro" id="IPR020846">
    <property type="entry name" value="MFS_dom"/>
</dbReference>
<accession>A0A1R4H754</accession>
<reference evidence="9" key="1">
    <citation type="submission" date="2017-02" db="EMBL/GenBank/DDBJ databases">
        <authorList>
            <person name="Daims H."/>
        </authorList>
    </citation>
    <scope>NUCLEOTIDE SEQUENCE [LARGE SCALE GENOMIC DNA]</scope>
</reference>
<feature type="transmembrane region" description="Helical" evidence="6">
    <location>
        <begin position="314"/>
        <end position="332"/>
    </location>
</feature>
<evidence type="ECO:0000256" key="4">
    <source>
        <dbReference type="ARBA" id="ARBA00022989"/>
    </source>
</evidence>
<protein>
    <submittedName>
        <fullName evidence="8">Putative tartrate transporter</fullName>
    </submittedName>
</protein>
<dbReference type="InterPro" id="IPR036259">
    <property type="entry name" value="MFS_trans_sf"/>
</dbReference>
<keyword evidence="4 6" id="KW-1133">Transmembrane helix</keyword>
<keyword evidence="9" id="KW-1185">Reference proteome</keyword>
<keyword evidence="2" id="KW-0813">Transport</keyword>
<dbReference type="AlphaFoldDB" id="A0A1R4H754"/>
<feature type="transmembrane region" description="Helical" evidence="6">
    <location>
        <begin position="111"/>
        <end position="135"/>
    </location>
</feature>
<feature type="transmembrane region" description="Helical" evidence="6">
    <location>
        <begin position="180"/>
        <end position="202"/>
    </location>
</feature>
<feature type="transmembrane region" description="Helical" evidence="6">
    <location>
        <begin position="406"/>
        <end position="425"/>
    </location>
</feature>
<dbReference type="RefSeq" id="WP_087143248.1">
    <property type="nucleotide sequence ID" value="NZ_FUKI01000098.1"/>
</dbReference>
<dbReference type="CDD" id="cd17319">
    <property type="entry name" value="MFS_ExuT_GudP_like"/>
    <property type="match status" value="1"/>
</dbReference>
<feature type="transmembrane region" description="Helical" evidence="6">
    <location>
        <begin position="86"/>
        <end position="105"/>
    </location>
</feature>
<proteinExistence type="predicted"/>